<comment type="similarity">
    <text evidence="1">Belongs to the short-chain dehydrogenases/reductases (SDR) family.</text>
</comment>
<dbReference type="EMBL" id="JBAMYC010000035">
    <property type="protein sequence ID" value="MEI1252985.1"/>
    <property type="molecule type" value="Genomic_DNA"/>
</dbReference>
<proteinExistence type="inferred from homology"/>
<keyword evidence="4" id="KW-1185">Reference proteome</keyword>
<evidence type="ECO:0000313" key="3">
    <source>
        <dbReference type="EMBL" id="MEI1252985.1"/>
    </source>
</evidence>
<dbReference type="PANTHER" id="PTHR43669:SF3">
    <property type="entry name" value="ALCOHOL DEHYDROGENASE, PUTATIVE (AFU_ORTHOLOGUE AFUA_3G03445)-RELATED"/>
    <property type="match status" value="1"/>
</dbReference>
<sequence>MDLGLSNKRVLVTGGNFGLGAAIAKAFAAEGARVAINYLVNPRQADIFVEEVTATGGETRQLRADISDPEAVEAMFRAIDDAWGGIDISW</sequence>
<dbReference type="Proteomes" id="UP001531129">
    <property type="component" value="Unassembled WGS sequence"/>
</dbReference>
<evidence type="ECO:0000313" key="4">
    <source>
        <dbReference type="Proteomes" id="UP001531129"/>
    </source>
</evidence>
<dbReference type="SUPFAM" id="SSF51735">
    <property type="entry name" value="NAD(P)-binding Rossmann-fold domains"/>
    <property type="match status" value="1"/>
</dbReference>
<evidence type="ECO:0000256" key="1">
    <source>
        <dbReference type="ARBA" id="ARBA00006484"/>
    </source>
</evidence>
<evidence type="ECO:0000256" key="2">
    <source>
        <dbReference type="ARBA" id="ARBA00023002"/>
    </source>
</evidence>
<comment type="caution">
    <text evidence="3">The sequence shown here is derived from an EMBL/GenBank/DDBJ whole genome shotgun (WGS) entry which is preliminary data.</text>
</comment>
<dbReference type="Gene3D" id="3.40.50.720">
    <property type="entry name" value="NAD(P)-binding Rossmann-like Domain"/>
    <property type="match status" value="1"/>
</dbReference>
<dbReference type="PANTHER" id="PTHR43669">
    <property type="entry name" value="5-KETO-D-GLUCONATE 5-REDUCTASE"/>
    <property type="match status" value="1"/>
</dbReference>
<keyword evidence="2" id="KW-0560">Oxidoreductase</keyword>
<protein>
    <submittedName>
        <fullName evidence="3">SDR family NAD(P)-dependent oxidoreductase</fullName>
    </submittedName>
</protein>
<organism evidence="3 4">
    <name type="scientific">Rhizobium aouanii</name>
    <dbReference type="NCBI Taxonomy" id="3118145"/>
    <lineage>
        <taxon>Bacteria</taxon>
        <taxon>Pseudomonadati</taxon>
        <taxon>Pseudomonadota</taxon>
        <taxon>Alphaproteobacteria</taxon>
        <taxon>Hyphomicrobiales</taxon>
        <taxon>Rhizobiaceae</taxon>
        <taxon>Rhizobium/Agrobacterium group</taxon>
        <taxon>Rhizobium</taxon>
    </lineage>
</organism>
<dbReference type="RefSeq" id="WP_335916718.1">
    <property type="nucleotide sequence ID" value="NZ_JBAMYB010000033.1"/>
</dbReference>
<dbReference type="InterPro" id="IPR036291">
    <property type="entry name" value="NAD(P)-bd_dom_sf"/>
</dbReference>
<name>A0ABU8CY67_9HYPH</name>
<gene>
    <name evidence="3" type="ORF">V8Q02_34100</name>
</gene>
<reference evidence="3 4" key="1">
    <citation type="submission" date="2024-01" db="EMBL/GenBank/DDBJ databases">
        <title>Draft genome sequences of three bacterial strains isolated from Acacia saligna represent a potential new species within the genus Rhizobium.</title>
        <authorList>
            <person name="Tambong J.T."/>
            <person name="Mnasri B."/>
        </authorList>
    </citation>
    <scope>NUCLEOTIDE SEQUENCE [LARGE SCALE GENOMIC DNA]</scope>
    <source>
        <strain evidence="3 4">1AS12I</strain>
    </source>
</reference>
<accession>A0ABU8CY67</accession>
<dbReference type="Pfam" id="PF00106">
    <property type="entry name" value="adh_short"/>
    <property type="match status" value="1"/>
</dbReference>
<dbReference type="InterPro" id="IPR002347">
    <property type="entry name" value="SDR_fam"/>
</dbReference>